<dbReference type="Pfam" id="PF08767">
    <property type="entry name" value="CRM1_C"/>
    <property type="match status" value="1"/>
</dbReference>
<dbReference type="PROSITE" id="PS50166">
    <property type="entry name" value="IMPORTIN_B_NT"/>
    <property type="match status" value="1"/>
</dbReference>
<reference evidence="10 11" key="1">
    <citation type="journal article" date="2016" name="Sci. Rep.">
        <title>Peltaster fructicola genome reveals evolution from an invasive phytopathogen to an ectophytic parasite.</title>
        <authorList>
            <person name="Xu C."/>
            <person name="Chen H."/>
            <person name="Gleason M.L."/>
            <person name="Xu J.R."/>
            <person name="Liu H."/>
            <person name="Zhang R."/>
            <person name="Sun G."/>
        </authorList>
    </citation>
    <scope>NUCLEOTIDE SEQUENCE [LARGE SCALE GENOMIC DNA]</scope>
    <source>
        <strain evidence="10 11">LNHT1506</strain>
    </source>
</reference>
<proteinExistence type="inferred from homology"/>
<dbReference type="SUPFAM" id="SSF48371">
    <property type="entry name" value="ARM repeat"/>
    <property type="match status" value="1"/>
</dbReference>
<dbReference type="GO" id="GO:0005049">
    <property type="term" value="F:nuclear export signal receptor activity"/>
    <property type="evidence" value="ECO:0007669"/>
    <property type="project" value="InterPro"/>
</dbReference>
<dbReference type="Gene3D" id="1.25.10.10">
    <property type="entry name" value="Leucine-rich Repeat Variant"/>
    <property type="match status" value="1"/>
</dbReference>
<dbReference type="Proteomes" id="UP000503462">
    <property type="component" value="Chromosome 2"/>
</dbReference>
<comment type="similarity">
    <text evidence="2">Belongs to the exportin family.</text>
</comment>
<dbReference type="Pfam" id="PF18777">
    <property type="entry name" value="CRM1_repeat"/>
    <property type="match status" value="1"/>
</dbReference>
<keyword evidence="3" id="KW-0813">Transport</keyword>
<dbReference type="OrthoDB" id="27218at2759"/>
<dbReference type="PANTHER" id="PTHR11223">
    <property type="entry name" value="EXPORTIN 1/5"/>
    <property type="match status" value="1"/>
</dbReference>
<evidence type="ECO:0000256" key="4">
    <source>
        <dbReference type="ARBA" id="ARBA00022694"/>
    </source>
</evidence>
<keyword evidence="6" id="KW-0539">Nucleus</keyword>
<evidence type="ECO:0000256" key="6">
    <source>
        <dbReference type="ARBA" id="ARBA00023242"/>
    </source>
</evidence>
<dbReference type="GO" id="GO:0005634">
    <property type="term" value="C:nucleus"/>
    <property type="evidence" value="ECO:0007669"/>
    <property type="project" value="UniProtKB-SubCell"/>
</dbReference>
<dbReference type="FunFam" id="1.25.10.10:FF:000490">
    <property type="entry name" value="CRM1p Major karyopherin"/>
    <property type="match status" value="1"/>
</dbReference>
<feature type="compositionally biased region" description="Basic and acidic residues" evidence="8">
    <location>
        <begin position="1043"/>
        <end position="1056"/>
    </location>
</feature>
<keyword evidence="4" id="KW-0819">tRNA processing</keyword>
<dbReference type="InterPro" id="IPR041235">
    <property type="entry name" value="Exp1_repeat_2"/>
</dbReference>
<dbReference type="SMART" id="SM01102">
    <property type="entry name" value="CRM1_C"/>
    <property type="match status" value="1"/>
</dbReference>
<dbReference type="EMBL" id="CP051140">
    <property type="protein sequence ID" value="QIW98062.1"/>
    <property type="molecule type" value="Genomic_DNA"/>
</dbReference>
<dbReference type="GO" id="GO:0005737">
    <property type="term" value="C:cytoplasm"/>
    <property type="evidence" value="ECO:0007669"/>
    <property type="project" value="TreeGrafter"/>
</dbReference>
<dbReference type="InterPro" id="IPR040485">
    <property type="entry name" value="XPO1_repeat_3"/>
</dbReference>
<dbReference type="InterPro" id="IPR016024">
    <property type="entry name" value="ARM-type_fold"/>
</dbReference>
<dbReference type="InterPro" id="IPR011989">
    <property type="entry name" value="ARM-like"/>
</dbReference>
<sequence length="1074" mass="123175">MAMSIEELDSTVRAFYEGRGEQHKQAQATLNQFKENPDAWTMVDKILEDAQYPQTKFLGLQVLDSVIMTRWKVLPRDQCQGIRNFVVNFIIQLSSTEESLKKQRTLINKLNLVLVSILKQDWPHNWPTFINEIISSCRSSLPICENNMSILRLLSEEVFDFSAEQMTSAKTRQLKQSMCDEFTSIYQLCSEILREADSPTLIKATLETLLRFLYWIPLGYVFETPPSGSSLIDLLRNRFLETPEFRNITLKCLTEIGGLQTEAHWNDKLVKMFTETLTTISNIIPLSLDLKTTYASSNSRDQEFVQNLALFLCNFFSTHVNIIENLPNQDYLLHGHFYLIRISQIDDREIFKICLEYWTKLVSELYDEMQQLPITDINPIVSMGVSGLSNGGAPNPSILANYPLRKHKYTEVLSNLRQVMIEKMVRPEEVLIVENDEGEIVREFVKESDTIQLYKTTRECLVFLTHLDVVDTEQIMSEKLARQVDNSEWSWANCNTLCWAIGSISGAMNEETEKRFLVTVIKDLLGLTEMKRGKDNKAVVASNIMYIVGQYPRFLKAHWKFLKTVVNKLFEFMHETHEGVQDMACDTFIKIANKCKRHFVIQQPGESEAFIDEIVRTMRKITCDLSPQQVHTFYEACGYMISAQGHKNTQERLIAELMSLPNQAWEQIIQNARDDPSILQNAETIKIIGNIMKTNVAACSSIGSYFYPQIGRIYVDMLTMYRAASSLIDEAVQRDGAIATKMPKVRGLRTIKKEILKLITTYVDKADDHEMIHSTLVPPLLEAILLDYKRNVPDAREAEVLAVITGLINKLQGLMTDQVPAILDAIFECTLDMINKDFSEYPEHRVEFYKLLRAINQRCFPALLSLDQHHFKLVIDSCMWAAKHDNHLVEGEGLNMCYELVTNMTEANEETRNSFFETFYTSILQDVFFVLTDSDHKGGFKYQSMLLARLFWLVTSDRYRGRIYPADQAPAGTSNKDFLSNFVANLLAGAFPNLQAAQITNFITSLLANTEDLNKFKLILRDFLISLKEFAGDNADLFSEDREKAAQDMRDTERNRAMKVGGLLKPSELDDDDL</sequence>
<accession>A0A6H0XTL3</accession>
<evidence type="ECO:0000256" key="7">
    <source>
        <dbReference type="ARBA" id="ARBA00025147"/>
    </source>
</evidence>
<dbReference type="GO" id="GO:0006611">
    <property type="term" value="P:protein export from nucleus"/>
    <property type="evidence" value="ECO:0007669"/>
    <property type="project" value="InterPro"/>
</dbReference>
<evidence type="ECO:0000313" key="11">
    <source>
        <dbReference type="Proteomes" id="UP000503462"/>
    </source>
</evidence>
<evidence type="ECO:0000259" key="9">
    <source>
        <dbReference type="PROSITE" id="PS50166"/>
    </source>
</evidence>
<dbReference type="GO" id="GO:0000056">
    <property type="term" value="P:ribosomal small subunit export from nucleus"/>
    <property type="evidence" value="ECO:0007669"/>
    <property type="project" value="TreeGrafter"/>
</dbReference>
<keyword evidence="5" id="KW-0653">Protein transport</keyword>
<dbReference type="InterPro" id="IPR045065">
    <property type="entry name" value="XPO1/5"/>
</dbReference>
<evidence type="ECO:0000256" key="8">
    <source>
        <dbReference type="SAM" id="MobiDB-lite"/>
    </source>
</evidence>
<dbReference type="InterPro" id="IPR001494">
    <property type="entry name" value="Importin-beta_N"/>
</dbReference>
<dbReference type="GO" id="GO:0008033">
    <property type="term" value="P:tRNA processing"/>
    <property type="evidence" value="ECO:0007669"/>
    <property type="project" value="UniProtKB-KW"/>
</dbReference>
<dbReference type="InterPro" id="IPR041123">
    <property type="entry name" value="CRM1_repeat"/>
</dbReference>
<dbReference type="PANTHER" id="PTHR11223:SF2">
    <property type="entry name" value="EXPORTIN-1"/>
    <property type="match status" value="1"/>
</dbReference>
<comment type="function">
    <text evidence="7">tRNA nucleus export receptor which facilitates tRNA translocation across the nuclear pore complex. Involved in pre-tRNA splicing, probably by affecting the interaction of pre-tRNA with splicing endonuclease.</text>
</comment>
<dbReference type="Pfam" id="PF03810">
    <property type="entry name" value="IBN_N"/>
    <property type="match status" value="1"/>
</dbReference>
<dbReference type="Pfam" id="PF08389">
    <property type="entry name" value="Xpo1"/>
    <property type="match status" value="1"/>
</dbReference>
<dbReference type="InterPro" id="IPR013598">
    <property type="entry name" value="Exportin-1/Importin-b-like"/>
</dbReference>
<evidence type="ECO:0000313" key="10">
    <source>
        <dbReference type="EMBL" id="QIW98062.1"/>
    </source>
</evidence>
<dbReference type="GO" id="GO:0031267">
    <property type="term" value="F:small GTPase binding"/>
    <property type="evidence" value="ECO:0007669"/>
    <property type="project" value="InterPro"/>
</dbReference>
<evidence type="ECO:0000256" key="5">
    <source>
        <dbReference type="ARBA" id="ARBA00022927"/>
    </source>
</evidence>
<evidence type="ECO:0000256" key="1">
    <source>
        <dbReference type="ARBA" id="ARBA00004123"/>
    </source>
</evidence>
<keyword evidence="11" id="KW-1185">Reference proteome</keyword>
<protein>
    <recommendedName>
        <fullName evidence="9">Importin N-terminal domain-containing protein</fullName>
    </recommendedName>
</protein>
<gene>
    <name evidence="10" type="ORF">AMS68_003580</name>
</gene>
<dbReference type="GO" id="GO:0000055">
    <property type="term" value="P:ribosomal large subunit export from nucleus"/>
    <property type="evidence" value="ECO:0007669"/>
    <property type="project" value="TreeGrafter"/>
</dbReference>
<dbReference type="SMART" id="SM00913">
    <property type="entry name" value="IBN_N"/>
    <property type="match status" value="1"/>
</dbReference>
<name>A0A6H0XTL3_9PEZI</name>
<feature type="domain" description="Importin N-terminal" evidence="9">
    <location>
        <begin position="26"/>
        <end position="92"/>
    </location>
</feature>
<feature type="region of interest" description="Disordered" evidence="8">
    <location>
        <begin position="1043"/>
        <end position="1074"/>
    </location>
</feature>
<dbReference type="Pfam" id="PF18784">
    <property type="entry name" value="CRM1_repeat_2"/>
    <property type="match status" value="1"/>
</dbReference>
<dbReference type="Pfam" id="PF18787">
    <property type="entry name" value="CRM1_repeat_3"/>
    <property type="match status" value="1"/>
</dbReference>
<dbReference type="AlphaFoldDB" id="A0A6H0XTL3"/>
<comment type="subcellular location">
    <subcellularLocation>
        <location evidence="1">Nucleus</location>
    </subcellularLocation>
</comment>
<evidence type="ECO:0000256" key="2">
    <source>
        <dbReference type="ARBA" id="ARBA00009466"/>
    </source>
</evidence>
<evidence type="ECO:0000256" key="3">
    <source>
        <dbReference type="ARBA" id="ARBA00022448"/>
    </source>
</evidence>
<organism evidence="10 11">
    <name type="scientific">Peltaster fructicola</name>
    <dbReference type="NCBI Taxonomy" id="286661"/>
    <lineage>
        <taxon>Eukaryota</taxon>
        <taxon>Fungi</taxon>
        <taxon>Dikarya</taxon>
        <taxon>Ascomycota</taxon>
        <taxon>Pezizomycotina</taxon>
        <taxon>Dothideomycetes</taxon>
        <taxon>Dothideomycetes incertae sedis</taxon>
        <taxon>Peltaster</taxon>
    </lineage>
</organism>
<dbReference type="InterPro" id="IPR014877">
    <property type="entry name" value="XPO1_C_dom"/>
</dbReference>